<feature type="domain" description="AAA+ ATPase" evidence="1">
    <location>
        <begin position="477"/>
        <end position="605"/>
    </location>
</feature>
<dbReference type="InterPro" id="IPR003959">
    <property type="entry name" value="ATPase_AAA_core"/>
</dbReference>
<reference evidence="2 3" key="1">
    <citation type="submission" date="2019-02" db="EMBL/GenBank/DDBJ databases">
        <title>Genome sequencing of the rare red list fungi Phlebia centrifuga.</title>
        <authorList>
            <person name="Buettner E."/>
            <person name="Kellner H."/>
        </authorList>
    </citation>
    <scope>NUCLEOTIDE SEQUENCE [LARGE SCALE GENOMIC DNA]</scope>
    <source>
        <strain evidence="2 3">DSM 108282</strain>
    </source>
</reference>
<dbReference type="SMART" id="SM00382">
    <property type="entry name" value="AAA"/>
    <property type="match status" value="1"/>
</dbReference>
<keyword evidence="3" id="KW-1185">Reference proteome</keyword>
<dbReference type="Gene3D" id="3.40.50.300">
    <property type="entry name" value="P-loop containing nucleotide triphosphate hydrolases"/>
    <property type="match status" value="1"/>
</dbReference>
<dbReference type="GO" id="GO:0016887">
    <property type="term" value="F:ATP hydrolysis activity"/>
    <property type="evidence" value="ECO:0007669"/>
    <property type="project" value="InterPro"/>
</dbReference>
<name>A0A4S4KAL5_9APHY</name>
<dbReference type="SUPFAM" id="SSF52540">
    <property type="entry name" value="P-loop containing nucleoside triphosphate hydrolases"/>
    <property type="match status" value="1"/>
</dbReference>
<dbReference type="AlphaFoldDB" id="A0A4S4KAL5"/>
<gene>
    <name evidence="2" type="ORF">EW026_g6582</name>
</gene>
<evidence type="ECO:0000313" key="3">
    <source>
        <dbReference type="Proteomes" id="UP000309038"/>
    </source>
</evidence>
<dbReference type="CDD" id="cd19481">
    <property type="entry name" value="RecA-like_protease"/>
    <property type="match status" value="1"/>
</dbReference>
<sequence length="685" mass="77859">MVRQRRHSPPIVVRRVSRSPSPGYLPPPTVIHSGDDMGQYIVSASLTGDNDEPSQALSSYDLSKLELGVNRIRSKWDQSKNCYVIELDSQEDNDGEDGPPKYPPTHAFTIFRTFTPTNNPLVFSISKKIHVWSPYFVEVAKAVMGEWMNISWSAKPVVLDPNDVLVFLPKFKKHLRLPQSEPEIAVTVHLAFFLGFIEKEYENTLATLRSLLEERKISFELLWGLFLPGTILITHCRTTGELLAVRLRSCVRQCASFSEPQHWLLTCEYVDVDKGLPGYTDLSVKIHDFPGVEVITDLPIFPMDPYVDEPRRSELCELLMKRGQRRWELSRSWSHNDYDAIAYTARRADKMNIKSRIILDREKFIQYAYGDPLPTVKRDLDGKIVGLKVLSTRADVRRVDMTAEEFLLMPAKLYGFSLGDRKWLIFNVDNVQDIRWNLEAFERLDIPENKKVIVQTLIESHTQKAATFDDFVPGKGLGLIFALHGPPGVGKTLTAEATSEVARSPLYMVGAGDLGTSAQELDSALTTLFALASAWKAIVLIDEADVFLEKRDVHDLVRNSMVAVFLRQLDRYYTGILILTTNRLETIDHAMKSRIHVSLRYEPLNMETRERLWKAFLKKAGLQSEESNDVDGGLMSELCQRPLNGREIKNIIKTATIFASYHGRTVDVQDVLRVVQTTDDLSEMN</sequence>
<dbReference type="PANTHER" id="PTHR46411:SF3">
    <property type="entry name" value="AAA+ ATPASE DOMAIN-CONTAINING PROTEIN"/>
    <property type="match status" value="1"/>
</dbReference>
<dbReference type="PANTHER" id="PTHR46411">
    <property type="entry name" value="FAMILY ATPASE, PUTATIVE-RELATED"/>
    <property type="match status" value="1"/>
</dbReference>
<organism evidence="2 3">
    <name type="scientific">Hermanssonia centrifuga</name>
    <dbReference type="NCBI Taxonomy" id="98765"/>
    <lineage>
        <taxon>Eukaryota</taxon>
        <taxon>Fungi</taxon>
        <taxon>Dikarya</taxon>
        <taxon>Basidiomycota</taxon>
        <taxon>Agaricomycotina</taxon>
        <taxon>Agaricomycetes</taxon>
        <taxon>Polyporales</taxon>
        <taxon>Meruliaceae</taxon>
        <taxon>Hermanssonia</taxon>
    </lineage>
</organism>
<dbReference type="InterPro" id="IPR054289">
    <property type="entry name" value="DUF7025"/>
</dbReference>
<proteinExistence type="predicted"/>
<dbReference type="InterPro" id="IPR003593">
    <property type="entry name" value="AAA+_ATPase"/>
</dbReference>
<dbReference type="InterPro" id="IPR027417">
    <property type="entry name" value="P-loop_NTPase"/>
</dbReference>
<evidence type="ECO:0000259" key="1">
    <source>
        <dbReference type="SMART" id="SM00382"/>
    </source>
</evidence>
<comment type="caution">
    <text evidence="2">The sequence shown here is derived from an EMBL/GenBank/DDBJ whole genome shotgun (WGS) entry which is preliminary data.</text>
</comment>
<protein>
    <recommendedName>
        <fullName evidence="1">AAA+ ATPase domain-containing protein</fullName>
    </recommendedName>
</protein>
<accession>A0A4S4KAL5</accession>
<dbReference type="Pfam" id="PF22942">
    <property type="entry name" value="DUF7025"/>
    <property type="match status" value="1"/>
</dbReference>
<dbReference type="Proteomes" id="UP000309038">
    <property type="component" value="Unassembled WGS sequence"/>
</dbReference>
<dbReference type="EMBL" id="SGPJ01000370">
    <property type="protein sequence ID" value="THG94985.1"/>
    <property type="molecule type" value="Genomic_DNA"/>
</dbReference>
<dbReference type="Pfam" id="PF00004">
    <property type="entry name" value="AAA"/>
    <property type="match status" value="1"/>
</dbReference>
<evidence type="ECO:0000313" key="2">
    <source>
        <dbReference type="EMBL" id="THG94985.1"/>
    </source>
</evidence>
<dbReference type="GO" id="GO:0005524">
    <property type="term" value="F:ATP binding"/>
    <property type="evidence" value="ECO:0007669"/>
    <property type="project" value="InterPro"/>
</dbReference>